<sequence>MNRSMIRVWAGAALLMLTVAACGGAQSSSGTGGTVPRATTSTPAANGVAAMRADQATRAALAALNSVRSVRMAGTFPANGRSERFDMRFAGNSAAIGNFTLNGAVVQTVTWDSVMYLKADQDGWAAMGNSPSTAGMMAGRWFKVGAAQAPGTTPLSLAFFTAELAAHATMTRATLTTGTLSGRQVAVIAYPDGSKLYVAATGPEYPLRFDVTGDTGGRRDFSGYGAALHIVAPSGATDISHG</sequence>
<dbReference type="Proteomes" id="UP000460272">
    <property type="component" value="Unassembled WGS sequence"/>
</dbReference>
<dbReference type="OrthoDB" id="4350224at2"/>
<evidence type="ECO:0000313" key="3">
    <source>
        <dbReference type="Proteomes" id="UP000460272"/>
    </source>
</evidence>
<accession>A0A6P2C1T8</accession>
<proteinExistence type="predicted"/>
<evidence type="ECO:0000256" key="1">
    <source>
        <dbReference type="SAM" id="SignalP"/>
    </source>
</evidence>
<dbReference type="EMBL" id="RPFW01000003">
    <property type="protein sequence ID" value="TVZ04455.1"/>
    <property type="molecule type" value="Genomic_DNA"/>
</dbReference>
<name>A0A6P2C1T8_9ACTN</name>
<feature type="signal peptide" evidence="1">
    <location>
        <begin position="1"/>
        <end position="21"/>
    </location>
</feature>
<dbReference type="PROSITE" id="PS51257">
    <property type="entry name" value="PROKAR_LIPOPROTEIN"/>
    <property type="match status" value="1"/>
</dbReference>
<keyword evidence="1" id="KW-0732">Signal</keyword>
<evidence type="ECO:0000313" key="2">
    <source>
        <dbReference type="EMBL" id="TVZ04455.1"/>
    </source>
</evidence>
<feature type="chain" id="PRO_5038930530" description="LppX_LprAFG lipoprotein" evidence="1">
    <location>
        <begin position="22"/>
        <end position="242"/>
    </location>
</feature>
<dbReference type="AlphaFoldDB" id="A0A6P2C1T8"/>
<reference evidence="2 3" key="1">
    <citation type="submission" date="2018-11" db="EMBL/GenBank/DDBJ databases">
        <title>Trebonia kvetii gen.nov., sp.nov., a novel acidophilic actinobacterium, and proposal of the new actinobacterial family Treboniaceae fam. nov.</title>
        <authorList>
            <person name="Rapoport D."/>
            <person name="Sagova-Mareckova M."/>
            <person name="Sedlacek I."/>
            <person name="Provaznik J."/>
            <person name="Kralova S."/>
            <person name="Pavlinic D."/>
            <person name="Benes V."/>
            <person name="Kopecky J."/>
        </authorList>
    </citation>
    <scope>NUCLEOTIDE SEQUENCE [LARGE SCALE GENOMIC DNA]</scope>
    <source>
        <strain evidence="2 3">15Tr583</strain>
    </source>
</reference>
<comment type="caution">
    <text evidence="2">The sequence shown here is derived from an EMBL/GenBank/DDBJ whole genome shotgun (WGS) entry which is preliminary data.</text>
</comment>
<evidence type="ECO:0008006" key="4">
    <source>
        <dbReference type="Google" id="ProtNLM"/>
    </source>
</evidence>
<gene>
    <name evidence="2" type="ORF">EAS64_19005</name>
</gene>
<dbReference type="RefSeq" id="WP_145854432.1">
    <property type="nucleotide sequence ID" value="NZ_RPFW01000003.1"/>
</dbReference>
<organism evidence="2 3">
    <name type="scientific">Trebonia kvetii</name>
    <dbReference type="NCBI Taxonomy" id="2480626"/>
    <lineage>
        <taxon>Bacteria</taxon>
        <taxon>Bacillati</taxon>
        <taxon>Actinomycetota</taxon>
        <taxon>Actinomycetes</taxon>
        <taxon>Streptosporangiales</taxon>
        <taxon>Treboniaceae</taxon>
        <taxon>Trebonia</taxon>
    </lineage>
</organism>
<protein>
    <recommendedName>
        <fullName evidence="4">LppX_LprAFG lipoprotein</fullName>
    </recommendedName>
</protein>
<keyword evidence="3" id="KW-1185">Reference proteome</keyword>